<dbReference type="Proteomes" id="UP000193380">
    <property type="component" value="Unassembled WGS sequence"/>
</dbReference>
<dbReference type="PaxDb" id="8022-A0A060Y1T2"/>
<dbReference type="Pfam" id="PF00859">
    <property type="entry name" value="CTF_NFI"/>
    <property type="match status" value="1"/>
</dbReference>
<dbReference type="GO" id="GO:0000981">
    <property type="term" value="F:DNA-binding transcription factor activity, RNA polymerase II-specific"/>
    <property type="evidence" value="ECO:0007669"/>
    <property type="project" value="TreeGrafter"/>
</dbReference>
<evidence type="ECO:0000256" key="1">
    <source>
        <dbReference type="SAM" id="MobiDB-lite"/>
    </source>
</evidence>
<dbReference type="AlphaFoldDB" id="A0A060Y1T2"/>
<accession>A0A060Y1T2</accession>
<dbReference type="GO" id="GO:0000978">
    <property type="term" value="F:RNA polymerase II cis-regulatory region sequence-specific DNA binding"/>
    <property type="evidence" value="ECO:0007669"/>
    <property type="project" value="TreeGrafter"/>
</dbReference>
<proteinExistence type="predicted"/>
<dbReference type="GO" id="GO:0005634">
    <property type="term" value="C:nucleus"/>
    <property type="evidence" value="ECO:0007669"/>
    <property type="project" value="InterPro"/>
</dbReference>
<organism evidence="2 3">
    <name type="scientific">Oncorhynchus mykiss</name>
    <name type="common">Rainbow trout</name>
    <name type="synonym">Salmo gairdneri</name>
    <dbReference type="NCBI Taxonomy" id="8022"/>
    <lineage>
        <taxon>Eukaryota</taxon>
        <taxon>Metazoa</taxon>
        <taxon>Chordata</taxon>
        <taxon>Craniata</taxon>
        <taxon>Vertebrata</taxon>
        <taxon>Euteleostomi</taxon>
        <taxon>Actinopterygii</taxon>
        <taxon>Neopterygii</taxon>
        <taxon>Teleostei</taxon>
        <taxon>Protacanthopterygii</taxon>
        <taxon>Salmoniformes</taxon>
        <taxon>Salmonidae</taxon>
        <taxon>Salmoninae</taxon>
        <taxon>Oncorhynchus</taxon>
    </lineage>
</organism>
<sequence>PLPALNLSLSRLYFVSQVSNIPASTPIKSLSLSLSPAPTSASPLTTVRWRARWTMSSTRAAPCGRQQLQSSGWPNDVDAVQHHLASVQERKIKHENDGVQFPYHGSPRASASALHFPSPSIIQQSSPYFTHPTIRYHHHPGQDPLKEFVQFVCADGSGQPGGQPNGSGQSKMPGSFLLPPPPPVARPVPLPMSDSKSSSTPPDGGLTSPTSPSYSTSGAPAPNRFVSIGSRDNNFLNIPQQTQSWFL</sequence>
<name>A0A060Y1T2_ONCMY</name>
<dbReference type="PANTHER" id="PTHR11492:SF3">
    <property type="entry name" value="NUCLEAR FACTOR 1 X-TYPE"/>
    <property type="match status" value="1"/>
</dbReference>
<dbReference type="InterPro" id="IPR000647">
    <property type="entry name" value="CTF/NFI"/>
</dbReference>
<reference evidence="2" key="1">
    <citation type="journal article" date="2014" name="Nat. Commun.">
        <title>The rainbow trout genome provides novel insights into evolution after whole-genome duplication in vertebrates.</title>
        <authorList>
            <person name="Berthelot C."/>
            <person name="Brunet F."/>
            <person name="Chalopin D."/>
            <person name="Juanchich A."/>
            <person name="Bernard M."/>
            <person name="Noel B."/>
            <person name="Bento P."/>
            <person name="Da Silva C."/>
            <person name="Labadie K."/>
            <person name="Alberti A."/>
            <person name="Aury J.M."/>
            <person name="Louis A."/>
            <person name="Dehais P."/>
            <person name="Bardou P."/>
            <person name="Montfort J."/>
            <person name="Klopp C."/>
            <person name="Cabau C."/>
            <person name="Gaspin C."/>
            <person name="Thorgaard G.H."/>
            <person name="Boussaha M."/>
            <person name="Quillet E."/>
            <person name="Guyomard R."/>
            <person name="Galiana D."/>
            <person name="Bobe J."/>
            <person name="Volff J.N."/>
            <person name="Genet C."/>
            <person name="Wincker P."/>
            <person name="Jaillon O."/>
            <person name="Roest Crollius H."/>
            <person name="Guiguen Y."/>
        </authorList>
    </citation>
    <scope>NUCLEOTIDE SEQUENCE [LARGE SCALE GENOMIC DNA]</scope>
</reference>
<evidence type="ECO:0000313" key="2">
    <source>
        <dbReference type="EMBL" id="CDQ83150.1"/>
    </source>
</evidence>
<dbReference type="PANTHER" id="PTHR11492">
    <property type="entry name" value="NUCLEAR FACTOR I"/>
    <property type="match status" value="1"/>
</dbReference>
<evidence type="ECO:0008006" key="4">
    <source>
        <dbReference type="Google" id="ProtNLM"/>
    </source>
</evidence>
<feature type="non-terminal residue" evidence="2">
    <location>
        <position position="1"/>
    </location>
</feature>
<reference evidence="2" key="2">
    <citation type="submission" date="2014-03" db="EMBL/GenBank/DDBJ databases">
        <authorList>
            <person name="Genoscope - CEA"/>
        </authorList>
    </citation>
    <scope>NUCLEOTIDE SEQUENCE</scope>
</reference>
<evidence type="ECO:0000313" key="3">
    <source>
        <dbReference type="Proteomes" id="UP000193380"/>
    </source>
</evidence>
<feature type="compositionally biased region" description="Pro residues" evidence="1">
    <location>
        <begin position="178"/>
        <end position="190"/>
    </location>
</feature>
<protein>
    <recommendedName>
        <fullName evidence="4">Nuclear factor 1 X-type</fullName>
    </recommendedName>
</protein>
<gene>
    <name evidence="2" type="ORF">GSONMT00008242001</name>
</gene>
<dbReference type="EMBL" id="FR906119">
    <property type="protein sequence ID" value="CDQ83150.1"/>
    <property type="molecule type" value="Genomic_DNA"/>
</dbReference>
<feature type="compositionally biased region" description="Low complexity" evidence="1">
    <location>
        <begin position="204"/>
        <end position="222"/>
    </location>
</feature>
<feature type="region of interest" description="Disordered" evidence="1">
    <location>
        <begin position="154"/>
        <end position="226"/>
    </location>
</feature>
<dbReference type="STRING" id="8022.A0A060Y1T2"/>